<accession>A0A9R1WVQ5</accession>
<protein>
    <submittedName>
        <fullName evidence="1">Uncharacterized protein</fullName>
    </submittedName>
</protein>
<comment type="caution">
    <text evidence="1">The sequence shown here is derived from an EMBL/GenBank/DDBJ whole genome shotgun (WGS) entry which is preliminary data.</text>
</comment>
<name>A0A9R1WVQ5_LACSA</name>
<dbReference type="Proteomes" id="UP000235145">
    <property type="component" value="Unassembled WGS sequence"/>
</dbReference>
<evidence type="ECO:0000313" key="1">
    <source>
        <dbReference type="EMBL" id="KAJ0190780.1"/>
    </source>
</evidence>
<organism evidence="1 2">
    <name type="scientific">Lactuca sativa</name>
    <name type="common">Garden lettuce</name>
    <dbReference type="NCBI Taxonomy" id="4236"/>
    <lineage>
        <taxon>Eukaryota</taxon>
        <taxon>Viridiplantae</taxon>
        <taxon>Streptophyta</taxon>
        <taxon>Embryophyta</taxon>
        <taxon>Tracheophyta</taxon>
        <taxon>Spermatophyta</taxon>
        <taxon>Magnoliopsida</taxon>
        <taxon>eudicotyledons</taxon>
        <taxon>Gunneridae</taxon>
        <taxon>Pentapetalae</taxon>
        <taxon>asterids</taxon>
        <taxon>campanulids</taxon>
        <taxon>Asterales</taxon>
        <taxon>Asteraceae</taxon>
        <taxon>Cichorioideae</taxon>
        <taxon>Cichorieae</taxon>
        <taxon>Lactucinae</taxon>
        <taxon>Lactuca</taxon>
    </lineage>
</organism>
<proteinExistence type="predicted"/>
<dbReference type="AlphaFoldDB" id="A0A9R1WVQ5"/>
<gene>
    <name evidence="1" type="ORF">LSAT_V11C800388430</name>
</gene>
<dbReference type="EMBL" id="NBSK02000008">
    <property type="protein sequence ID" value="KAJ0190780.1"/>
    <property type="molecule type" value="Genomic_DNA"/>
</dbReference>
<sequence>MHLLFYIYRTSCNFITGQHKKEIALSQKANDCFPTRRQYIVFSSSTSVLITMFISATATRCHKLSYRTTEFKQQCRKNKKSCRTHMFTKTKVHLSDKDEKDMLDFLYTFQYQMCGILAISLGRISNQNLENYTHVFMRFQNREDLELTYIDYESQVEDDILPIFRKGEVIKILDSLLSYPSAIFGREKAIVLNLELGEVFNLLHYSQSPRVTHV</sequence>
<dbReference type="PANTHER" id="PTHR33178:SF5">
    <property type="entry name" value="EXPRESSED PROTEIN"/>
    <property type="match status" value="1"/>
</dbReference>
<keyword evidence="2" id="KW-1185">Reference proteome</keyword>
<reference evidence="1 2" key="1">
    <citation type="journal article" date="2017" name="Nat. Commun.">
        <title>Genome assembly with in vitro proximity ligation data and whole-genome triplication in lettuce.</title>
        <authorList>
            <person name="Reyes-Chin-Wo S."/>
            <person name="Wang Z."/>
            <person name="Yang X."/>
            <person name="Kozik A."/>
            <person name="Arikit S."/>
            <person name="Song C."/>
            <person name="Xia L."/>
            <person name="Froenicke L."/>
            <person name="Lavelle D.O."/>
            <person name="Truco M.J."/>
            <person name="Xia R."/>
            <person name="Zhu S."/>
            <person name="Xu C."/>
            <person name="Xu H."/>
            <person name="Xu X."/>
            <person name="Cox K."/>
            <person name="Korf I."/>
            <person name="Meyers B.C."/>
            <person name="Michelmore R.W."/>
        </authorList>
    </citation>
    <scope>NUCLEOTIDE SEQUENCE [LARGE SCALE GENOMIC DNA]</scope>
    <source>
        <strain evidence="2">cv. Salinas</strain>
        <tissue evidence="1">Seedlings</tissue>
    </source>
</reference>
<dbReference type="PANTHER" id="PTHR33178">
    <property type="match status" value="1"/>
</dbReference>
<dbReference type="InterPro" id="IPR044662">
    <property type="entry name" value="HS1/DABB1-like"/>
</dbReference>
<evidence type="ECO:0000313" key="2">
    <source>
        <dbReference type="Proteomes" id="UP000235145"/>
    </source>
</evidence>